<keyword evidence="2" id="KW-0732">Signal</keyword>
<dbReference type="GO" id="GO:0009002">
    <property type="term" value="F:serine-type D-Ala-D-Ala carboxypeptidase activity"/>
    <property type="evidence" value="ECO:0007669"/>
    <property type="project" value="InterPro"/>
</dbReference>
<keyword evidence="5" id="KW-0573">Peptidoglycan synthesis</keyword>
<evidence type="ECO:0000256" key="9">
    <source>
        <dbReference type="RuleBase" id="RU004016"/>
    </source>
</evidence>
<feature type="active site" description="Acyl-ester intermediate" evidence="7">
    <location>
        <position position="110"/>
    </location>
</feature>
<feature type="active site" description="Proton acceptor" evidence="7">
    <location>
        <position position="113"/>
    </location>
</feature>
<keyword evidence="11" id="KW-0121">Carboxypeptidase</keyword>
<keyword evidence="11" id="KW-0645">Protease</keyword>
<feature type="binding site" evidence="8">
    <location>
        <position position="283"/>
    </location>
    <ligand>
        <name>substrate</name>
    </ligand>
</feature>
<dbReference type="RefSeq" id="WP_154428624.1">
    <property type="nucleotide sequence ID" value="NZ_VUNI01000003.1"/>
</dbReference>
<evidence type="ECO:0000256" key="5">
    <source>
        <dbReference type="ARBA" id="ARBA00022984"/>
    </source>
</evidence>
<sequence length="332" mass="36326">MKFLKKLKTNQTIRRLLCITCVAAVFVTGCSKDEGFKDSYNVYSSTLAQNVSSDTGSTSYFADDLCVTEDINYGTDQTDSWVAEGAGVFNLDTKQVLYSQNLFEKLYPASTTKIMTAYIIVKNANLDDMVTVNAEAVDQASDSSVAHLKEGDVISVRDLLYGLMLPSGNDAAIMLADYYSGSVSAFAEVMNAEALRLGATNTHYVNANGLPDDDHYTTVYDMYLIFSAALQEQTFVDLISTTYHDAVYTDKDGNQVTNSWHNTNGYLTGAFNTPDGFQIIGGKTGTTNEAGYCLVLYSLNPEGQRIVSIVFKADCRLNLYLLMSEILSGFAT</sequence>
<dbReference type="InterPro" id="IPR001967">
    <property type="entry name" value="Peptidase_S11_N"/>
</dbReference>
<dbReference type="Gene3D" id="3.40.710.10">
    <property type="entry name" value="DD-peptidase/beta-lactamase superfamily"/>
    <property type="match status" value="1"/>
</dbReference>
<dbReference type="PRINTS" id="PR00725">
    <property type="entry name" value="DADACBPTASE1"/>
</dbReference>
<name>A0A6L5YND6_9FIRM</name>
<protein>
    <submittedName>
        <fullName evidence="11">D-alanyl-D-alanine carboxypeptidase</fullName>
    </submittedName>
</protein>
<dbReference type="GO" id="GO:0009252">
    <property type="term" value="P:peptidoglycan biosynthetic process"/>
    <property type="evidence" value="ECO:0007669"/>
    <property type="project" value="UniProtKB-KW"/>
</dbReference>
<comment type="similarity">
    <text evidence="1 9">Belongs to the peptidase S11 family.</text>
</comment>
<evidence type="ECO:0000256" key="2">
    <source>
        <dbReference type="ARBA" id="ARBA00022729"/>
    </source>
</evidence>
<evidence type="ECO:0000256" key="8">
    <source>
        <dbReference type="PIRSR" id="PIRSR618044-2"/>
    </source>
</evidence>
<evidence type="ECO:0000259" key="10">
    <source>
        <dbReference type="Pfam" id="PF00768"/>
    </source>
</evidence>
<evidence type="ECO:0000313" key="11">
    <source>
        <dbReference type="EMBL" id="MST73955.1"/>
    </source>
</evidence>
<keyword evidence="12" id="KW-1185">Reference proteome</keyword>
<dbReference type="PANTHER" id="PTHR21581">
    <property type="entry name" value="D-ALANYL-D-ALANINE CARBOXYPEPTIDASE"/>
    <property type="match status" value="1"/>
</dbReference>
<evidence type="ECO:0000256" key="3">
    <source>
        <dbReference type="ARBA" id="ARBA00022801"/>
    </source>
</evidence>
<evidence type="ECO:0000256" key="1">
    <source>
        <dbReference type="ARBA" id="ARBA00007164"/>
    </source>
</evidence>
<keyword evidence="4" id="KW-0133">Cell shape</keyword>
<proteinExistence type="inferred from homology"/>
<organism evidence="11 12">
    <name type="scientific">Roseburia porci</name>
    <dbReference type="NCBI Taxonomy" id="2605790"/>
    <lineage>
        <taxon>Bacteria</taxon>
        <taxon>Bacillati</taxon>
        <taxon>Bacillota</taxon>
        <taxon>Clostridia</taxon>
        <taxon>Lachnospirales</taxon>
        <taxon>Lachnospiraceae</taxon>
        <taxon>Roseburia</taxon>
    </lineage>
</organism>
<dbReference type="GO" id="GO:0008360">
    <property type="term" value="P:regulation of cell shape"/>
    <property type="evidence" value="ECO:0007669"/>
    <property type="project" value="UniProtKB-KW"/>
</dbReference>
<keyword evidence="3" id="KW-0378">Hydrolase</keyword>
<dbReference type="InterPro" id="IPR018044">
    <property type="entry name" value="Peptidase_S11"/>
</dbReference>
<evidence type="ECO:0000256" key="4">
    <source>
        <dbReference type="ARBA" id="ARBA00022960"/>
    </source>
</evidence>
<dbReference type="EMBL" id="VUNI01000003">
    <property type="protein sequence ID" value="MST73955.1"/>
    <property type="molecule type" value="Genomic_DNA"/>
</dbReference>
<dbReference type="PROSITE" id="PS51257">
    <property type="entry name" value="PROKAR_LIPOPROTEIN"/>
    <property type="match status" value="1"/>
</dbReference>
<dbReference type="GO" id="GO:0006508">
    <property type="term" value="P:proteolysis"/>
    <property type="evidence" value="ECO:0007669"/>
    <property type="project" value="InterPro"/>
</dbReference>
<comment type="caution">
    <text evidence="11">The sequence shown here is derived from an EMBL/GenBank/DDBJ whole genome shotgun (WGS) entry which is preliminary data.</text>
</comment>
<dbReference type="PANTHER" id="PTHR21581:SF33">
    <property type="entry name" value="D-ALANYL-D-ALANINE CARBOXYPEPTIDASE DACB"/>
    <property type="match status" value="1"/>
</dbReference>
<accession>A0A6L5YND6</accession>
<dbReference type="AlphaFoldDB" id="A0A6L5YND6"/>
<reference evidence="11 12" key="1">
    <citation type="submission" date="2019-08" db="EMBL/GenBank/DDBJ databases">
        <title>In-depth cultivation of the pig gut microbiome towards novel bacterial diversity and tailored functional studies.</title>
        <authorList>
            <person name="Wylensek D."/>
            <person name="Hitch T.C.A."/>
            <person name="Clavel T."/>
        </authorList>
    </citation>
    <scope>NUCLEOTIDE SEQUENCE [LARGE SCALE GENOMIC DNA]</scope>
    <source>
        <strain evidence="11 12">MUC/MUC-530-WT-4D</strain>
    </source>
</reference>
<gene>
    <name evidence="11" type="ORF">FYJ75_02745</name>
</gene>
<feature type="domain" description="Peptidase S11 D-alanyl-D-alanine carboxypeptidase A N-terminal" evidence="10">
    <location>
        <begin position="80"/>
        <end position="314"/>
    </location>
</feature>
<evidence type="ECO:0000313" key="12">
    <source>
        <dbReference type="Proteomes" id="UP000474024"/>
    </source>
</evidence>
<dbReference type="InterPro" id="IPR012338">
    <property type="entry name" value="Beta-lactam/transpept-like"/>
</dbReference>
<keyword evidence="6" id="KW-0961">Cell wall biogenesis/degradation</keyword>
<dbReference type="SUPFAM" id="SSF56601">
    <property type="entry name" value="beta-lactamase/transpeptidase-like"/>
    <property type="match status" value="1"/>
</dbReference>
<dbReference type="GO" id="GO:0071555">
    <property type="term" value="P:cell wall organization"/>
    <property type="evidence" value="ECO:0007669"/>
    <property type="project" value="UniProtKB-KW"/>
</dbReference>
<dbReference type="Pfam" id="PF00768">
    <property type="entry name" value="Peptidase_S11"/>
    <property type="match status" value="1"/>
</dbReference>
<evidence type="ECO:0000256" key="7">
    <source>
        <dbReference type="PIRSR" id="PIRSR618044-1"/>
    </source>
</evidence>
<feature type="active site" evidence="7">
    <location>
        <position position="167"/>
    </location>
</feature>
<dbReference type="Proteomes" id="UP000474024">
    <property type="component" value="Unassembled WGS sequence"/>
</dbReference>
<evidence type="ECO:0000256" key="6">
    <source>
        <dbReference type="ARBA" id="ARBA00023316"/>
    </source>
</evidence>